<evidence type="ECO:0000256" key="1">
    <source>
        <dbReference type="ARBA" id="ARBA00004127"/>
    </source>
</evidence>
<dbReference type="GO" id="GO:0016020">
    <property type="term" value="C:membrane"/>
    <property type="evidence" value="ECO:0007669"/>
    <property type="project" value="InterPro"/>
</dbReference>
<comment type="subcellular location">
    <subcellularLocation>
        <location evidence="1">Endomembrane system</location>
        <topology evidence="1">Multi-pass membrane protein</topology>
    </subcellularLocation>
</comment>
<keyword evidence="6 8" id="KW-0472">Membrane</keyword>
<evidence type="ECO:0000256" key="7">
    <source>
        <dbReference type="ARBA" id="ARBA00023316"/>
    </source>
</evidence>
<dbReference type="EMBL" id="OIVN01004335">
    <property type="protein sequence ID" value="SPD16799.1"/>
    <property type="molecule type" value="Genomic_DNA"/>
</dbReference>
<dbReference type="GO" id="GO:0012505">
    <property type="term" value="C:endomembrane system"/>
    <property type="evidence" value="ECO:0007669"/>
    <property type="project" value="UniProtKB-SubCell"/>
</dbReference>
<dbReference type="InterPro" id="IPR005150">
    <property type="entry name" value="Cellulose_synth"/>
</dbReference>
<proteinExistence type="predicted"/>
<gene>
    <name evidence="9" type="ORF">FSB_LOCUS44681</name>
</gene>
<evidence type="ECO:0000256" key="2">
    <source>
        <dbReference type="ARBA" id="ARBA00022676"/>
    </source>
</evidence>
<keyword evidence="7" id="KW-0961">Cell wall biogenesis/degradation</keyword>
<dbReference type="PANTHER" id="PTHR13301">
    <property type="entry name" value="X-BOX TRANSCRIPTION FACTOR-RELATED"/>
    <property type="match status" value="1"/>
</dbReference>
<organism evidence="9">
    <name type="scientific">Fagus sylvatica</name>
    <name type="common">Beechnut</name>
    <dbReference type="NCBI Taxonomy" id="28930"/>
    <lineage>
        <taxon>Eukaryota</taxon>
        <taxon>Viridiplantae</taxon>
        <taxon>Streptophyta</taxon>
        <taxon>Embryophyta</taxon>
        <taxon>Tracheophyta</taxon>
        <taxon>Spermatophyta</taxon>
        <taxon>Magnoliopsida</taxon>
        <taxon>eudicotyledons</taxon>
        <taxon>Gunneridae</taxon>
        <taxon>Pentapetalae</taxon>
        <taxon>rosids</taxon>
        <taxon>fabids</taxon>
        <taxon>Fagales</taxon>
        <taxon>Fagaceae</taxon>
        <taxon>Fagus</taxon>
    </lineage>
</organism>
<dbReference type="GO" id="GO:0071555">
    <property type="term" value="P:cell wall organization"/>
    <property type="evidence" value="ECO:0007669"/>
    <property type="project" value="UniProtKB-KW"/>
</dbReference>
<keyword evidence="3" id="KW-0808">Transferase</keyword>
<accession>A0A2N9HYM5</accession>
<evidence type="ECO:0000256" key="8">
    <source>
        <dbReference type="SAM" id="Phobius"/>
    </source>
</evidence>
<keyword evidence="5 8" id="KW-1133">Transmembrane helix</keyword>
<dbReference type="Pfam" id="PF03552">
    <property type="entry name" value="Cellulose_synt"/>
    <property type="match status" value="3"/>
</dbReference>
<protein>
    <recommendedName>
        <fullName evidence="10">Glycosyltransferase 2-like domain-containing protein</fullName>
    </recommendedName>
</protein>
<evidence type="ECO:0000256" key="3">
    <source>
        <dbReference type="ARBA" id="ARBA00022679"/>
    </source>
</evidence>
<evidence type="ECO:0000256" key="4">
    <source>
        <dbReference type="ARBA" id="ARBA00022692"/>
    </source>
</evidence>
<evidence type="ECO:0000313" key="9">
    <source>
        <dbReference type="EMBL" id="SPD16799.1"/>
    </source>
</evidence>
<feature type="transmembrane region" description="Helical" evidence="8">
    <location>
        <begin position="24"/>
        <end position="46"/>
    </location>
</feature>
<dbReference type="GO" id="GO:0030244">
    <property type="term" value="P:cellulose biosynthetic process"/>
    <property type="evidence" value="ECO:0007669"/>
    <property type="project" value="InterPro"/>
</dbReference>
<reference evidence="9" key="1">
    <citation type="submission" date="2018-02" db="EMBL/GenBank/DDBJ databases">
        <authorList>
            <person name="Cohen D.B."/>
            <person name="Kent A.D."/>
        </authorList>
    </citation>
    <scope>NUCLEOTIDE SEQUENCE</scope>
</reference>
<keyword evidence="4 8" id="KW-0812">Transmembrane</keyword>
<evidence type="ECO:0008006" key="10">
    <source>
        <dbReference type="Google" id="ProtNLM"/>
    </source>
</evidence>
<evidence type="ECO:0000256" key="6">
    <source>
        <dbReference type="ARBA" id="ARBA00023136"/>
    </source>
</evidence>
<feature type="transmembrane region" description="Helical" evidence="8">
    <location>
        <begin position="480"/>
        <end position="500"/>
    </location>
</feature>
<dbReference type="InterPro" id="IPR029044">
    <property type="entry name" value="Nucleotide-diphossugar_trans"/>
</dbReference>
<sequence>MGKELGGGEEELPLFETKEARFRGAYKVFVSTVFVGICLIWVYRLTHIPRAGEKGRWAWIDIKTIPDVDIFVCTADPKLEPPTMVINTVLSCMSYNYPPEKLSIYLSDDGGSELTYYALLEASSFSKHWIPFCKKFNVKPRSPGAYFAQQIDGQDITYAQEWFAMKIIIDGRDKNAVDIDGQRLPTLVYMAREKRPQWPHNFKAGAMNALPHIVALDVSIEESVFVGRCIPKDYRGEWNIEAKKNANKTVNELEEASKVLANCSYEKDTQWGKKMGLIYGCPTEDNISGLAIQCRGWKSLFYNPDQTAFLGVAPTTLEVVLIQHKRWSEGLFQIFFSKYCPFIYGHGKIKLGAQMGYCSFQLWAPISFPTLYYVIVPPLCLLHGISLFPQVNSLWFLPFAYVFVARNACSIAEAFSCGDTLKAWWNWQRMWVIRRTTSFFFGFIDTISGKLGLSETKFVVTPKVVTEDVLKRYEQEVMEFGSSTIMITIIATLALLNLFSLIGGMKKIVLELEFKALDQLIVQVILDLLLVMINIPIYQALFIRNDKGRIPSSVLFKSIVLASLACLNAYNLT</sequence>
<dbReference type="Gene3D" id="3.90.550.10">
    <property type="entry name" value="Spore Coat Polysaccharide Biosynthesis Protein SpsA, Chain A"/>
    <property type="match status" value="1"/>
</dbReference>
<evidence type="ECO:0000256" key="5">
    <source>
        <dbReference type="ARBA" id="ARBA00022989"/>
    </source>
</evidence>
<keyword evidence="2" id="KW-0328">Glycosyltransferase</keyword>
<name>A0A2N9HYM5_FAGSY</name>
<dbReference type="AlphaFoldDB" id="A0A2N9HYM5"/>
<dbReference type="GO" id="GO:0016760">
    <property type="term" value="F:cellulose synthase (UDP-forming) activity"/>
    <property type="evidence" value="ECO:0007669"/>
    <property type="project" value="InterPro"/>
</dbReference>
<feature type="transmembrane region" description="Helical" evidence="8">
    <location>
        <begin position="520"/>
        <end position="542"/>
    </location>
</feature>